<dbReference type="Gene3D" id="3.30.2320.80">
    <property type="match status" value="1"/>
</dbReference>
<organism evidence="5 6">
    <name type="scientific">Streptomyces sp. 900129855</name>
    <dbReference type="NCBI Taxonomy" id="3155129"/>
    <lineage>
        <taxon>Bacteria</taxon>
        <taxon>Bacillati</taxon>
        <taxon>Actinomycetota</taxon>
        <taxon>Actinomycetes</taxon>
        <taxon>Kitasatosporales</taxon>
        <taxon>Streptomycetaceae</taxon>
        <taxon>Streptomyces</taxon>
    </lineage>
</organism>
<evidence type="ECO:0000313" key="6">
    <source>
        <dbReference type="Proteomes" id="UP001550739"/>
    </source>
</evidence>
<feature type="binding site" evidence="4">
    <location>
        <position position="87"/>
    </location>
    <ligand>
        <name>Zn(2+)</name>
        <dbReference type="ChEBI" id="CHEBI:29105"/>
    </ligand>
</feature>
<evidence type="ECO:0000256" key="4">
    <source>
        <dbReference type="HAMAP-Rule" id="MF_00213"/>
    </source>
</evidence>
<dbReference type="Proteomes" id="UP001550739">
    <property type="component" value="Unassembled WGS sequence"/>
</dbReference>
<sequence length="113" mass="12148">MHELSICGSIADIVAQHAVGRRVEKIHVRVGQLRQIVPDTLVYCWTLVSADTALDGSVLEVDKVRASIACRDCEETTEIGKFPMFVCGACGSSHVSVVAGEEFLITSIDISEG</sequence>
<name>A0ABV2ZZ59_9ACTN</name>
<dbReference type="HAMAP" id="MF_00213">
    <property type="entry name" value="HypA_HybF"/>
    <property type="match status" value="1"/>
</dbReference>
<evidence type="ECO:0000313" key="5">
    <source>
        <dbReference type="EMBL" id="MEU3787870.1"/>
    </source>
</evidence>
<keyword evidence="3 4" id="KW-0862">Zinc</keyword>
<evidence type="ECO:0000256" key="1">
    <source>
        <dbReference type="ARBA" id="ARBA00022596"/>
    </source>
</evidence>
<comment type="function">
    <text evidence="4">Involved in the maturation of [NiFe] hydrogenases. Required for nickel insertion into the metal center of the hydrogenase.</text>
</comment>
<gene>
    <name evidence="4" type="primary">hypA</name>
    <name evidence="5" type="ORF">AB0E89_46465</name>
</gene>
<reference evidence="5 6" key="1">
    <citation type="submission" date="2024-06" db="EMBL/GenBank/DDBJ databases">
        <title>The Natural Products Discovery Center: Release of the First 8490 Sequenced Strains for Exploring Actinobacteria Biosynthetic Diversity.</title>
        <authorList>
            <person name="Kalkreuter E."/>
            <person name="Kautsar S.A."/>
            <person name="Yang D."/>
            <person name="Bader C.D."/>
            <person name="Teijaro C.N."/>
            <person name="Fluegel L."/>
            <person name="Davis C.M."/>
            <person name="Simpson J.R."/>
            <person name="Lauterbach L."/>
            <person name="Steele A.D."/>
            <person name="Gui C."/>
            <person name="Meng S."/>
            <person name="Li G."/>
            <person name="Viehrig K."/>
            <person name="Ye F."/>
            <person name="Su P."/>
            <person name="Kiefer A.F."/>
            <person name="Nichols A."/>
            <person name="Cepeda A.J."/>
            <person name="Yan W."/>
            <person name="Fan B."/>
            <person name="Jiang Y."/>
            <person name="Adhikari A."/>
            <person name="Zheng C.-J."/>
            <person name="Schuster L."/>
            <person name="Cowan T.M."/>
            <person name="Smanski M.J."/>
            <person name="Chevrette M.G."/>
            <person name="De Carvalho L.P.S."/>
            <person name="Shen B."/>
        </authorList>
    </citation>
    <scope>NUCLEOTIDE SEQUENCE [LARGE SCALE GENOMIC DNA]</scope>
    <source>
        <strain evidence="5 6">NPDC033843</strain>
    </source>
</reference>
<protein>
    <recommendedName>
        <fullName evidence="4">Hydrogenase maturation factor HypA</fullName>
    </recommendedName>
</protein>
<proteinExistence type="inferred from homology"/>
<dbReference type="Pfam" id="PF01155">
    <property type="entry name" value="HypA"/>
    <property type="match status" value="1"/>
</dbReference>
<feature type="binding site" evidence="4">
    <location>
        <position position="73"/>
    </location>
    <ligand>
        <name>Zn(2+)</name>
        <dbReference type="ChEBI" id="CHEBI:29105"/>
    </ligand>
</feature>
<keyword evidence="1 4" id="KW-0533">Nickel</keyword>
<dbReference type="InterPro" id="IPR000688">
    <property type="entry name" value="HypA/HybF"/>
</dbReference>
<dbReference type="RefSeq" id="WP_334573575.1">
    <property type="nucleotide sequence ID" value="NZ_JBEZVE010000057.1"/>
</dbReference>
<dbReference type="PIRSF" id="PIRSF004761">
    <property type="entry name" value="Hydrgn_mat_HypA"/>
    <property type="match status" value="1"/>
</dbReference>
<evidence type="ECO:0000256" key="2">
    <source>
        <dbReference type="ARBA" id="ARBA00022723"/>
    </source>
</evidence>
<keyword evidence="6" id="KW-1185">Reference proteome</keyword>
<feature type="binding site" evidence="4">
    <location>
        <position position="90"/>
    </location>
    <ligand>
        <name>Zn(2+)</name>
        <dbReference type="ChEBI" id="CHEBI:29105"/>
    </ligand>
</feature>
<dbReference type="PANTHER" id="PTHR34535:SF3">
    <property type="entry name" value="HYDROGENASE MATURATION FACTOR HYPA"/>
    <property type="match status" value="1"/>
</dbReference>
<feature type="binding site" evidence="4">
    <location>
        <position position="2"/>
    </location>
    <ligand>
        <name>Ni(2+)</name>
        <dbReference type="ChEBI" id="CHEBI:49786"/>
    </ligand>
</feature>
<comment type="caution">
    <text evidence="5">The sequence shown here is derived from an EMBL/GenBank/DDBJ whole genome shotgun (WGS) entry which is preliminary data.</text>
</comment>
<accession>A0ABV2ZZ59</accession>
<comment type="similarity">
    <text evidence="4">Belongs to the HypA/HybF family.</text>
</comment>
<dbReference type="PANTHER" id="PTHR34535">
    <property type="entry name" value="HYDROGENASE MATURATION FACTOR HYPA"/>
    <property type="match status" value="1"/>
</dbReference>
<dbReference type="EMBL" id="JBEZVE010000057">
    <property type="protein sequence ID" value="MEU3787870.1"/>
    <property type="molecule type" value="Genomic_DNA"/>
</dbReference>
<feature type="binding site" evidence="4">
    <location>
        <position position="70"/>
    </location>
    <ligand>
        <name>Zn(2+)</name>
        <dbReference type="ChEBI" id="CHEBI:29105"/>
    </ligand>
</feature>
<keyword evidence="2 4" id="KW-0479">Metal-binding</keyword>
<evidence type="ECO:0000256" key="3">
    <source>
        <dbReference type="ARBA" id="ARBA00022833"/>
    </source>
</evidence>